<evidence type="ECO:0000313" key="1">
    <source>
        <dbReference type="EMBL" id="TFK57323.1"/>
    </source>
</evidence>
<accession>A0A5C3NIV5</accession>
<gene>
    <name evidence="1" type="ORF">OE88DRAFT_1650990</name>
</gene>
<dbReference type="AlphaFoldDB" id="A0A5C3NIV5"/>
<proteinExistence type="predicted"/>
<name>A0A5C3NIV5_9AGAM</name>
<dbReference type="EMBL" id="ML213503">
    <property type="protein sequence ID" value="TFK57323.1"/>
    <property type="molecule type" value="Genomic_DNA"/>
</dbReference>
<organism evidence="1 2">
    <name type="scientific">Heliocybe sulcata</name>
    <dbReference type="NCBI Taxonomy" id="5364"/>
    <lineage>
        <taxon>Eukaryota</taxon>
        <taxon>Fungi</taxon>
        <taxon>Dikarya</taxon>
        <taxon>Basidiomycota</taxon>
        <taxon>Agaricomycotina</taxon>
        <taxon>Agaricomycetes</taxon>
        <taxon>Gloeophyllales</taxon>
        <taxon>Gloeophyllaceae</taxon>
        <taxon>Heliocybe</taxon>
    </lineage>
</organism>
<reference evidence="1 2" key="1">
    <citation type="journal article" date="2019" name="Nat. Ecol. Evol.">
        <title>Megaphylogeny resolves global patterns of mushroom evolution.</title>
        <authorList>
            <person name="Varga T."/>
            <person name="Krizsan K."/>
            <person name="Foldi C."/>
            <person name="Dima B."/>
            <person name="Sanchez-Garcia M."/>
            <person name="Sanchez-Ramirez S."/>
            <person name="Szollosi G.J."/>
            <person name="Szarkandi J.G."/>
            <person name="Papp V."/>
            <person name="Albert L."/>
            <person name="Andreopoulos W."/>
            <person name="Angelini C."/>
            <person name="Antonin V."/>
            <person name="Barry K.W."/>
            <person name="Bougher N.L."/>
            <person name="Buchanan P."/>
            <person name="Buyck B."/>
            <person name="Bense V."/>
            <person name="Catcheside P."/>
            <person name="Chovatia M."/>
            <person name="Cooper J."/>
            <person name="Damon W."/>
            <person name="Desjardin D."/>
            <person name="Finy P."/>
            <person name="Geml J."/>
            <person name="Haridas S."/>
            <person name="Hughes K."/>
            <person name="Justo A."/>
            <person name="Karasinski D."/>
            <person name="Kautmanova I."/>
            <person name="Kiss B."/>
            <person name="Kocsube S."/>
            <person name="Kotiranta H."/>
            <person name="LaButti K.M."/>
            <person name="Lechner B.E."/>
            <person name="Liimatainen K."/>
            <person name="Lipzen A."/>
            <person name="Lukacs Z."/>
            <person name="Mihaltcheva S."/>
            <person name="Morgado L.N."/>
            <person name="Niskanen T."/>
            <person name="Noordeloos M.E."/>
            <person name="Ohm R.A."/>
            <person name="Ortiz-Santana B."/>
            <person name="Ovrebo C."/>
            <person name="Racz N."/>
            <person name="Riley R."/>
            <person name="Savchenko A."/>
            <person name="Shiryaev A."/>
            <person name="Soop K."/>
            <person name="Spirin V."/>
            <person name="Szebenyi C."/>
            <person name="Tomsovsky M."/>
            <person name="Tulloss R.E."/>
            <person name="Uehling J."/>
            <person name="Grigoriev I.V."/>
            <person name="Vagvolgyi C."/>
            <person name="Papp T."/>
            <person name="Martin F.M."/>
            <person name="Miettinen O."/>
            <person name="Hibbett D.S."/>
            <person name="Nagy L.G."/>
        </authorList>
    </citation>
    <scope>NUCLEOTIDE SEQUENCE [LARGE SCALE GENOMIC DNA]</scope>
    <source>
        <strain evidence="1 2">OMC1185</strain>
    </source>
</reference>
<protein>
    <submittedName>
        <fullName evidence="1">Uncharacterized protein</fullName>
    </submittedName>
</protein>
<evidence type="ECO:0000313" key="2">
    <source>
        <dbReference type="Proteomes" id="UP000305948"/>
    </source>
</evidence>
<dbReference type="Proteomes" id="UP000305948">
    <property type="component" value="Unassembled WGS sequence"/>
</dbReference>
<keyword evidence="2" id="KW-1185">Reference proteome</keyword>
<sequence>MTSVSSIPVAMSGSPYPCSQAEQYGLNLVSQPQDSMLQIAPLRIPRSMDFNGCPNARCDEVRAHSSMQAYAVPSWPSAHHPAPVRLPCHISRALPS</sequence>